<protein>
    <submittedName>
        <fullName evidence="2">Uncharacterized protein</fullName>
    </submittedName>
</protein>
<proteinExistence type="predicted"/>
<evidence type="ECO:0000256" key="1">
    <source>
        <dbReference type="SAM" id="Phobius"/>
    </source>
</evidence>
<name>A0A167IGF5_9GAMM</name>
<dbReference type="EMBL" id="AUYC01000062">
    <property type="protein sequence ID" value="KZN59328.1"/>
    <property type="molecule type" value="Genomic_DNA"/>
</dbReference>
<organism evidence="2 3">
    <name type="scientific">Pseudoalteromonas luteoviolacea CPMOR-1</name>
    <dbReference type="NCBI Taxonomy" id="1365248"/>
    <lineage>
        <taxon>Bacteria</taxon>
        <taxon>Pseudomonadati</taxon>
        <taxon>Pseudomonadota</taxon>
        <taxon>Gammaproteobacteria</taxon>
        <taxon>Alteromonadales</taxon>
        <taxon>Pseudoalteromonadaceae</taxon>
        <taxon>Pseudoalteromonas</taxon>
    </lineage>
</organism>
<evidence type="ECO:0000313" key="2">
    <source>
        <dbReference type="EMBL" id="KZN59328.1"/>
    </source>
</evidence>
<evidence type="ECO:0000313" key="3">
    <source>
        <dbReference type="Proteomes" id="UP000076486"/>
    </source>
</evidence>
<keyword evidence="1" id="KW-0812">Transmembrane</keyword>
<dbReference type="Proteomes" id="UP000076486">
    <property type="component" value="Unassembled WGS sequence"/>
</dbReference>
<keyword evidence="1" id="KW-1133">Transmembrane helix</keyword>
<reference evidence="2 3" key="1">
    <citation type="submission" date="2013-07" db="EMBL/GenBank/DDBJ databases">
        <title>Comparative Genomic and Metabolomic Analysis of Twelve Strains of Pseudoalteromonas luteoviolacea.</title>
        <authorList>
            <person name="Vynne N.G."/>
            <person name="Mansson M."/>
            <person name="Gram L."/>
        </authorList>
    </citation>
    <scope>NUCLEOTIDE SEQUENCE [LARGE SCALE GENOMIC DNA]</scope>
    <source>
        <strain evidence="2 3">CPMOR-1</strain>
    </source>
</reference>
<accession>A0A167IGF5</accession>
<dbReference type="PATRIC" id="fig|1365248.3.peg.4657"/>
<keyword evidence="1" id="KW-0472">Membrane</keyword>
<feature type="transmembrane region" description="Helical" evidence="1">
    <location>
        <begin position="12"/>
        <end position="32"/>
    </location>
</feature>
<comment type="caution">
    <text evidence="2">The sequence shown here is derived from an EMBL/GenBank/DDBJ whole genome shotgun (WGS) entry which is preliminary data.</text>
</comment>
<dbReference type="AlphaFoldDB" id="A0A167IGF5"/>
<sequence length="107" mass="12821">MDFLLLSGGVYLRVYLTFYKITLLTFFNYLMLSVYNKERSNFYNCLRFGFFLNRLHGFFEGKMVKEPIIAIMYLVVMYMKLRGSSYAVHQRNTLLFSYAFNLIIEVE</sequence>
<gene>
    <name evidence="2" type="ORF">N473_03975</name>
</gene>